<dbReference type="Proteomes" id="UP000309997">
    <property type="component" value="Unassembled WGS sequence"/>
</dbReference>
<protein>
    <submittedName>
        <fullName evidence="1">Uncharacterized protein</fullName>
    </submittedName>
</protein>
<accession>A0ACC4CKZ8</accession>
<keyword evidence="2" id="KW-1185">Reference proteome</keyword>
<sequence>MVQAQARIFALHSNSALVRGENTADSVTIDELYIGDTVTPPTAGKPLSNMKMPPSVVSSIPSSQSPLLSGRELRSTTKSTEPPPLHRFTLFSESLLKTVVKLLLSIMQFGGQHLGGLGVPAVAMAFPGYVALPK</sequence>
<name>A0ACC4CKZ8_POPAL</name>
<evidence type="ECO:0000313" key="1">
    <source>
        <dbReference type="EMBL" id="KAL3598176.1"/>
    </source>
</evidence>
<proteinExistence type="predicted"/>
<comment type="caution">
    <text evidence="1">The sequence shown here is derived from an EMBL/GenBank/DDBJ whole genome shotgun (WGS) entry which is preliminary data.</text>
</comment>
<organism evidence="1 2">
    <name type="scientific">Populus alba</name>
    <name type="common">White poplar</name>
    <dbReference type="NCBI Taxonomy" id="43335"/>
    <lineage>
        <taxon>Eukaryota</taxon>
        <taxon>Viridiplantae</taxon>
        <taxon>Streptophyta</taxon>
        <taxon>Embryophyta</taxon>
        <taxon>Tracheophyta</taxon>
        <taxon>Spermatophyta</taxon>
        <taxon>Magnoliopsida</taxon>
        <taxon>eudicotyledons</taxon>
        <taxon>Gunneridae</taxon>
        <taxon>Pentapetalae</taxon>
        <taxon>rosids</taxon>
        <taxon>fabids</taxon>
        <taxon>Malpighiales</taxon>
        <taxon>Salicaceae</taxon>
        <taxon>Saliceae</taxon>
        <taxon>Populus</taxon>
    </lineage>
</organism>
<evidence type="ECO:0000313" key="2">
    <source>
        <dbReference type="Proteomes" id="UP000309997"/>
    </source>
</evidence>
<dbReference type="EMBL" id="RCHU02000003">
    <property type="protein sequence ID" value="KAL3598176.1"/>
    <property type="molecule type" value="Genomic_DNA"/>
</dbReference>
<reference evidence="1 2" key="1">
    <citation type="journal article" date="2024" name="Plant Biotechnol. J.">
        <title>Genome and CRISPR/Cas9 system of a widespread forest tree (Populus alba) in the world.</title>
        <authorList>
            <person name="Liu Y.J."/>
            <person name="Jiang P.F."/>
            <person name="Han X.M."/>
            <person name="Li X.Y."/>
            <person name="Wang H.M."/>
            <person name="Wang Y.J."/>
            <person name="Wang X.X."/>
            <person name="Zeng Q.Y."/>
        </authorList>
    </citation>
    <scope>NUCLEOTIDE SEQUENCE [LARGE SCALE GENOMIC DNA]</scope>
    <source>
        <strain evidence="2">cv. PAL-ZL1</strain>
    </source>
</reference>
<gene>
    <name evidence="1" type="ORF">D5086_006094</name>
</gene>